<dbReference type="Gene3D" id="3.90.180.10">
    <property type="entry name" value="Medium-chain alcohol dehydrogenases, catalytic domain"/>
    <property type="match status" value="1"/>
</dbReference>
<keyword evidence="5" id="KW-1185">Reference proteome</keyword>
<gene>
    <name evidence="4" type="ORF">ACFQRF_26735</name>
</gene>
<evidence type="ECO:0000256" key="1">
    <source>
        <dbReference type="ARBA" id="ARBA00022857"/>
    </source>
</evidence>
<keyword evidence="1" id="KW-0521">NADP</keyword>
<dbReference type="EMBL" id="JBHTBH010000019">
    <property type="protein sequence ID" value="MFC7331343.1"/>
    <property type="molecule type" value="Genomic_DNA"/>
</dbReference>
<accession>A0ABW2KPN4</accession>
<dbReference type="InterPro" id="IPR036291">
    <property type="entry name" value="NAD(P)-bd_dom_sf"/>
</dbReference>
<dbReference type="InterPro" id="IPR013149">
    <property type="entry name" value="ADH-like_C"/>
</dbReference>
<feature type="domain" description="Enoyl reductase (ER)" evidence="3">
    <location>
        <begin position="16"/>
        <end position="324"/>
    </location>
</feature>
<dbReference type="PANTHER" id="PTHR48106:SF13">
    <property type="entry name" value="QUINONE OXIDOREDUCTASE-RELATED"/>
    <property type="match status" value="1"/>
</dbReference>
<evidence type="ECO:0000313" key="4">
    <source>
        <dbReference type="EMBL" id="MFC7331343.1"/>
    </source>
</evidence>
<reference evidence="5" key="1">
    <citation type="journal article" date="2019" name="Int. J. Syst. Evol. Microbiol.">
        <title>The Global Catalogue of Microorganisms (GCM) 10K type strain sequencing project: providing services to taxonomists for standard genome sequencing and annotation.</title>
        <authorList>
            <consortium name="The Broad Institute Genomics Platform"/>
            <consortium name="The Broad Institute Genome Sequencing Center for Infectious Disease"/>
            <person name="Wu L."/>
            <person name="Ma J."/>
        </authorList>
    </citation>
    <scope>NUCLEOTIDE SEQUENCE [LARGE SCALE GENOMIC DNA]</scope>
    <source>
        <strain evidence="5">CGMCC 4.7382</strain>
    </source>
</reference>
<dbReference type="Proteomes" id="UP001596540">
    <property type="component" value="Unassembled WGS sequence"/>
</dbReference>
<comment type="caution">
    <text evidence="4">The sequence shown here is derived from an EMBL/GenBank/DDBJ whole genome shotgun (WGS) entry which is preliminary data.</text>
</comment>
<evidence type="ECO:0000256" key="2">
    <source>
        <dbReference type="ARBA" id="ARBA00023002"/>
    </source>
</evidence>
<dbReference type="InterPro" id="IPR013154">
    <property type="entry name" value="ADH-like_N"/>
</dbReference>
<dbReference type="Pfam" id="PF08240">
    <property type="entry name" value="ADH_N"/>
    <property type="match status" value="1"/>
</dbReference>
<keyword evidence="2" id="KW-0560">Oxidoreductase</keyword>
<dbReference type="PANTHER" id="PTHR48106">
    <property type="entry name" value="QUINONE OXIDOREDUCTASE PIG3-RELATED"/>
    <property type="match status" value="1"/>
</dbReference>
<dbReference type="InterPro" id="IPR011032">
    <property type="entry name" value="GroES-like_sf"/>
</dbReference>
<proteinExistence type="predicted"/>
<protein>
    <submittedName>
        <fullName evidence="4">Zinc-binding dehydrogenase</fullName>
    </submittedName>
</protein>
<sequence>MDIPPHRTVARALAPGGPDTIEVGSEDLPPPGAGEVLVEVAAVGLNHADTLIRSGGYVVTRPFPHPVGLECAGTVVATGPGTTLTAGTRVCGAGITGACASHVIVPADRLAVVPPGLGLEQAAGLAHAGAAAGALARVWPLENRTAVVWGAAGAVGRLLVAILAERGADVVGVATGARGTAVRALGAARVVDRAAEDVAAAVRAHTGGRGADAVFDPIGAATFTTSLGLLAPRGCLITYGELSGPVPDAGLHRLYTAGGVFLTKFNAAAYVSGYADVVGLVTAALHLAARRPEAVSEVAARFPLRRTADGFRTLEAGVSGKVLVLPGRG</sequence>
<dbReference type="SUPFAM" id="SSF50129">
    <property type="entry name" value="GroES-like"/>
    <property type="match status" value="1"/>
</dbReference>
<evidence type="ECO:0000259" key="3">
    <source>
        <dbReference type="SMART" id="SM00829"/>
    </source>
</evidence>
<organism evidence="4 5">
    <name type="scientific">Marinactinospora rubrisoli</name>
    <dbReference type="NCBI Taxonomy" id="2715399"/>
    <lineage>
        <taxon>Bacteria</taxon>
        <taxon>Bacillati</taxon>
        <taxon>Actinomycetota</taxon>
        <taxon>Actinomycetes</taxon>
        <taxon>Streptosporangiales</taxon>
        <taxon>Nocardiopsidaceae</taxon>
        <taxon>Marinactinospora</taxon>
    </lineage>
</organism>
<dbReference type="Pfam" id="PF00107">
    <property type="entry name" value="ADH_zinc_N"/>
    <property type="match status" value="1"/>
</dbReference>
<dbReference type="RefSeq" id="WP_379874129.1">
    <property type="nucleotide sequence ID" value="NZ_JBHTBH010000019.1"/>
</dbReference>
<dbReference type="SMART" id="SM00829">
    <property type="entry name" value="PKS_ER"/>
    <property type="match status" value="1"/>
</dbReference>
<name>A0ABW2KPN4_9ACTN</name>
<evidence type="ECO:0000313" key="5">
    <source>
        <dbReference type="Proteomes" id="UP001596540"/>
    </source>
</evidence>
<dbReference type="SUPFAM" id="SSF51735">
    <property type="entry name" value="NAD(P)-binding Rossmann-fold domains"/>
    <property type="match status" value="1"/>
</dbReference>
<dbReference type="InterPro" id="IPR020843">
    <property type="entry name" value="ER"/>
</dbReference>
<dbReference type="Gene3D" id="3.40.50.720">
    <property type="entry name" value="NAD(P)-binding Rossmann-like Domain"/>
    <property type="match status" value="1"/>
</dbReference>